<dbReference type="PANTHER" id="PTHR43465:SF2">
    <property type="entry name" value="DUF1680 DOMAIN PROTEIN (AFU_ORTHOLOGUE AFUA_1G08910)"/>
    <property type="match status" value="1"/>
</dbReference>
<evidence type="ECO:0000313" key="5">
    <source>
        <dbReference type="Proteomes" id="UP001294412"/>
    </source>
</evidence>
<dbReference type="InterPro" id="IPR008928">
    <property type="entry name" value="6-hairpin_glycosidase_sf"/>
</dbReference>
<feature type="domain" description="Non-reducing end beta-L-arabinofuranosidase-like GH127 C-terminal" evidence="3">
    <location>
        <begin position="530"/>
        <end position="640"/>
    </location>
</feature>
<accession>A0ABU5I897</accession>
<feature type="domain" description="Non-reducing end beta-L-arabinofuranosidase-like GH127 middle" evidence="2">
    <location>
        <begin position="434"/>
        <end position="527"/>
    </location>
</feature>
<organism evidence="4 5">
    <name type="scientific">Fulvimarina uroteuthidis</name>
    <dbReference type="NCBI Taxonomy" id="3098149"/>
    <lineage>
        <taxon>Bacteria</taxon>
        <taxon>Pseudomonadati</taxon>
        <taxon>Pseudomonadota</taxon>
        <taxon>Alphaproteobacteria</taxon>
        <taxon>Hyphomicrobiales</taxon>
        <taxon>Aurantimonadaceae</taxon>
        <taxon>Fulvimarina</taxon>
    </lineage>
</organism>
<evidence type="ECO:0000259" key="1">
    <source>
        <dbReference type="Pfam" id="PF07944"/>
    </source>
</evidence>
<sequence length="645" mass="71966">MNLHKTGIATPSTKAKFRPLSLDKVRVGGFFGPRIDTICATTARTLFDRCIEAGMLDQVDPDRPNPGQVIPFTHNSTVTTQMFWDSDFGKSIETAAYALNHREDGELEALCDTVIAAYGRLQQADGYLNSWYIRIEPGQRWTNLRDRHELYNAGHMIEGAIAYYHATGKRAFLDMLCRYADHIDETFGPEAGQLRGYPGHPELELALVKLGRVTGERRYLELARFFVDERGRDPKYFDIEAARRGERPDAFHFGTFEYCQAHQPVREQTRVVGHAVRAAYLYAGMADVATEFSDDSLTGPLDTLWSHLTDRNLYITGGFGPSADNEGLTFDYDLPNETAYAETCASVALVFWASRMLGRGADGRYADIMEQSLYNNALAGLSLDGTRFFYDNPLESRGGHHRWTWHRCPCCPPNISRLVASVGSYIYGVADGEVAVHLYNASEAEIEVGGTSVKLVQTTDYPLKGAVDIAVEPTTACRFTLSLRVPAWSRSGRVWINGEPVDVAVKAGYLRLERNWAPGDRVGLELDLTPRRVYANPRITVDQGRTALMRGPFVYCLEETDNGADLNALVLPDAAPLLEEDVDDLGGIVRLTASGFRETWHGEGTLYSLAPPTREAAQLTAIPYYAWDNREPGAMLTWIRREDTK</sequence>
<dbReference type="GO" id="GO:0016787">
    <property type="term" value="F:hydrolase activity"/>
    <property type="evidence" value="ECO:0007669"/>
    <property type="project" value="UniProtKB-KW"/>
</dbReference>
<name>A0ABU5I897_9HYPH</name>
<dbReference type="InterPro" id="IPR049174">
    <property type="entry name" value="Beta-AFase-like"/>
</dbReference>
<keyword evidence="4" id="KW-0378">Hydrolase</keyword>
<dbReference type="InterPro" id="IPR012878">
    <property type="entry name" value="Beta-AFase-like_GH127_cat"/>
</dbReference>
<keyword evidence="5" id="KW-1185">Reference proteome</keyword>
<dbReference type="Pfam" id="PF07944">
    <property type="entry name" value="Beta-AFase-like_GH127_cat"/>
    <property type="match status" value="1"/>
</dbReference>
<dbReference type="Pfam" id="PF20736">
    <property type="entry name" value="Glyco_hydro127M"/>
    <property type="match status" value="1"/>
</dbReference>
<comment type="caution">
    <text evidence="4">The sequence shown here is derived from an EMBL/GenBank/DDBJ whole genome shotgun (WGS) entry which is preliminary data.</text>
</comment>
<dbReference type="InterPro" id="IPR049046">
    <property type="entry name" value="Beta-AFase-like_GH127_middle"/>
</dbReference>
<reference evidence="4 5" key="1">
    <citation type="submission" date="2023-12" db="EMBL/GenBank/DDBJ databases">
        <title>Description of Novel Strain Fulvimarina sp. 2208YS6-2-32 isolated from Uroteuthis (Photololigo) edulis.</title>
        <authorList>
            <person name="Park J.-S."/>
        </authorList>
    </citation>
    <scope>NUCLEOTIDE SEQUENCE [LARGE SCALE GENOMIC DNA]</scope>
    <source>
        <strain evidence="4 5">2208YS6-2-32</strain>
    </source>
</reference>
<dbReference type="SUPFAM" id="SSF48208">
    <property type="entry name" value="Six-hairpin glycosidases"/>
    <property type="match status" value="1"/>
</dbReference>
<evidence type="ECO:0000313" key="4">
    <source>
        <dbReference type="EMBL" id="MDY8111038.1"/>
    </source>
</evidence>
<dbReference type="Proteomes" id="UP001294412">
    <property type="component" value="Unassembled WGS sequence"/>
</dbReference>
<dbReference type="RefSeq" id="WP_322189125.1">
    <property type="nucleotide sequence ID" value="NZ_JAXLPB010000009.1"/>
</dbReference>
<feature type="domain" description="Non-reducing end beta-L-arabinofuranosidase-like GH127 catalytic" evidence="1">
    <location>
        <begin position="25"/>
        <end position="423"/>
    </location>
</feature>
<evidence type="ECO:0000259" key="3">
    <source>
        <dbReference type="Pfam" id="PF20737"/>
    </source>
</evidence>
<dbReference type="EMBL" id="JAXLPB010000009">
    <property type="protein sequence ID" value="MDY8111038.1"/>
    <property type="molecule type" value="Genomic_DNA"/>
</dbReference>
<evidence type="ECO:0000259" key="2">
    <source>
        <dbReference type="Pfam" id="PF20736"/>
    </source>
</evidence>
<dbReference type="Pfam" id="PF20737">
    <property type="entry name" value="Glyco_hydro127C"/>
    <property type="match status" value="1"/>
</dbReference>
<proteinExistence type="predicted"/>
<dbReference type="PANTHER" id="PTHR43465">
    <property type="entry name" value="DUF1680 DOMAIN PROTEIN (AFU_ORTHOLOGUE AFUA_1G08910)"/>
    <property type="match status" value="1"/>
</dbReference>
<gene>
    <name evidence="4" type="ORF">U0C82_18070</name>
</gene>
<protein>
    <submittedName>
        <fullName evidence="4">Glycoside hydrolase family 127 protein</fullName>
    </submittedName>
</protein>
<dbReference type="InterPro" id="IPR049049">
    <property type="entry name" value="Beta-AFase-like_GH127_C"/>
</dbReference>